<proteinExistence type="predicted"/>
<evidence type="ECO:0000259" key="6">
    <source>
        <dbReference type="PROSITE" id="PS50011"/>
    </source>
</evidence>
<keyword evidence="1" id="KW-0723">Serine/threonine-protein kinase</keyword>
<evidence type="ECO:0000256" key="5">
    <source>
        <dbReference type="ARBA" id="ARBA00022840"/>
    </source>
</evidence>
<dbReference type="OrthoDB" id="5979581at2759"/>
<dbReference type="eggNOG" id="KOG0671">
    <property type="taxonomic scope" value="Eukaryota"/>
</dbReference>
<protein>
    <recommendedName>
        <fullName evidence="6">Protein kinase domain-containing protein</fullName>
    </recommendedName>
</protein>
<dbReference type="OMA" id="CLVHPPM"/>
<dbReference type="HOGENOM" id="CLU_000288_81_1_1"/>
<dbReference type="SUPFAM" id="SSF56112">
    <property type="entry name" value="Protein kinase-like (PK-like)"/>
    <property type="match status" value="1"/>
</dbReference>
<sequence length="295" mass="34074">MPDSDYSYVAVKVYIQSPTSQPRINREVEAYKHLAIVQSSHVGRRFIRNVVDSFELERPDGSHHHCLAYEPLQITLFDFQRLGGNTKGLPEQLVKGALRHLLQALDFLHTEANIAHCDLKASNIMLTVEDENIFEDFEQAEKADPSPRKLINDESSIYATRDFRPPRNHAWGYPVLCDFGEARIGANHPHEWIQPEIYRAAEILLELDWSHSVDVWNAGCLAWDLLEQKHLFDEEGYTNSYHIAEMVAYLGTPPLEFQRRSIRSPLVFTDDGTYFLTIIFQRDCSLICYKSGHWK</sequence>
<evidence type="ECO:0000313" key="8">
    <source>
        <dbReference type="Proteomes" id="UP000007963"/>
    </source>
</evidence>
<dbReference type="PROSITE" id="PS50011">
    <property type="entry name" value="PROTEIN_KINASE_DOM"/>
    <property type="match status" value="1"/>
</dbReference>
<dbReference type="InterPro" id="IPR051175">
    <property type="entry name" value="CLK_kinases"/>
</dbReference>
<dbReference type="Pfam" id="PF00069">
    <property type="entry name" value="Pkinase"/>
    <property type="match status" value="2"/>
</dbReference>
<dbReference type="RefSeq" id="XP_001210382.1">
    <property type="nucleotide sequence ID" value="XM_001210382.1"/>
</dbReference>
<dbReference type="GO" id="GO:0004674">
    <property type="term" value="F:protein serine/threonine kinase activity"/>
    <property type="evidence" value="ECO:0007669"/>
    <property type="project" value="UniProtKB-KW"/>
</dbReference>
<name>Q0D188_ASPTN</name>
<dbReference type="GO" id="GO:0043484">
    <property type="term" value="P:regulation of RNA splicing"/>
    <property type="evidence" value="ECO:0007669"/>
    <property type="project" value="TreeGrafter"/>
</dbReference>
<dbReference type="PANTHER" id="PTHR45646">
    <property type="entry name" value="SERINE/THREONINE-PROTEIN KINASE DOA-RELATED"/>
    <property type="match status" value="1"/>
</dbReference>
<evidence type="ECO:0000256" key="2">
    <source>
        <dbReference type="ARBA" id="ARBA00022679"/>
    </source>
</evidence>
<keyword evidence="4" id="KW-0418">Kinase</keyword>
<keyword evidence="3" id="KW-0547">Nucleotide-binding</keyword>
<dbReference type="VEuPathDB" id="FungiDB:ATEG_00296"/>
<evidence type="ECO:0000313" key="7">
    <source>
        <dbReference type="EMBL" id="EAU38942.1"/>
    </source>
</evidence>
<dbReference type="GeneID" id="4355047"/>
<feature type="domain" description="Protein kinase" evidence="6">
    <location>
        <begin position="1"/>
        <end position="295"/>
    </location>
</feature>
<dbReference type="GO" id="GO:0005634">
    <property type="term" value="C:nucleus"/>
    <property type="evidence" value="ECO:0007669"/>
    <property type="project" value="TreeGrafter"/>
</dbReference>
<keyword evidence="2" id="KW-0808">Transferase</keyword>
<dbReference type="PROSITE" id="PS00108">
    <property type="entry name" value="PROTEIN_KINASE_ST"/>
    <property type="match status" value="1"/>
</dbReference>
<dbReference type="InterPro" id="IPR000719">
    <property type="entry name" value="Prot_kinase_dom"/>
</dbReference>
<dbReference type="STRING" id="341663.Q0D188"/>
<accession>Q0D188</accession>
<dbReference type="AlphaFoldDB" id="Q0D188"/>
<dbReference type="Proteomes" id="UP000007963">
    <property type="component" value="Unassembled WGS sequence"/>
</dbReference>
<dbReference type="SMART" id="SM00220">
    <property type="entry name" value="S_TKc"/>
    <property type="match status" value="1"/>
</dbReference>
<organism evidence="7 8">
    <name type="scientific">Aspergillus terreus (strain NIH 2624 / FGSC A1156)</name>
    <dbReference type="NCBI Taxonomy" id="341663"/>
    <lineage>
        <taxon>Eukaryota</taxon>
        <taxon>Fungi</taxon>
        <taxon>Dikarya</taxon>
        <taxon>Ascomycota</taxon>
        <taxon>Pezizomycotina</taxon>
        <taxon>Eurotiomycetes</taxon>
        <taxon>Eurotiomycetidae</taxon>
        <taxon>Eurotiales</taxon>
        <taxon>Aspergillaceae</taxon>
        <taxon>Aspergillus</taxon>
        <taxon>Aspergillus subgen. Circumdati</taxon>
    </lineage>
</organism>
<reference evidence="8" key="1">
    <citation type="submission" date="2005-09" db="EMBL/GenBank/DDBJ databases">
        <title>Annotation of the Aspergillus terreus NIH2624 genome.</title>
        <authorList>
            <person name="Birren B.W."/>
            <person name="Lander E.S."/>
            <person name="Galagan J.E."/>
            <person name="Nusbaum C."/>
            <person name="Devon K."/>
            <person name="Henn M."/>
            <person name="Ma L.-J."/>
            <person name="Jaffe D.B."/>
            <person name="Butler J."/>
            <person name="Alvarez P."/>
            <person name="Gnerre S."/>
            <person name="Grabherr M."/>
            <person name="Kleber M."/>
            <person name="Mauceli E.W."/>
            <person name="Brockman W."/>
            <person name="Rounsley S."/>
            <person name="Young S.K."/>
            <person name="LaButti K."/>
            <person name="Pushparaj V."/>
            <person name="DeCaprio D."/>
            <person name="Crawford M."/>
            <person name="Koehrsen M."/>
            <person name="Engels R."/>
            <person name="Montgomery P."/>
            <person name="Pearson M."/>
            <person name="Howarth C."/>
            <person name="Larson L."/>
            <person name="Luoma S."/>
            <person name="White J."/>
            <person name="Alvarado L."/>
            <person name="Kodira C.D."/>
            <person name="Zeng Q."/>
            <person name="Oleary S."/>
            <person name="Yandava C."/>
            <person name="Denning D.W."/>
            <person name="Nierman W.C."/>
            <person name="Milne T."/>
            <person name="Madden K."/>
        </authorList>
    </citation>
    <scope>NUCLEOTIDE SEQUENCE [LARGE SCALE GENOMIC DNA]</scope>
    <source>
        <strain evidence="8">NIH 2624 / FGSC A1156</strain>
    </source>
</reference>
<dbReference type="GO" id="GO:0005524">
    <property type="term" value="F:ATP binding"/>
    <property type="evidence" value="ECO:0007669"/>
    <property type="project" value="UniProtKB-KW"/>
</dbReference>
<evidence type="ECO:0000256" key="3">
    <source>
        <dbReference type="ARBA" id="ARBA00022741"/>
    </source>
</evidence>
<dbReference type="Gene3D" id="1.10.510.10">
    <property type="entry name" value="Transferase(Phosphotransferase) domain 1"/>
    <property type="match status" value="1"/>
</dbReference>
<dbReference type="InterPro" id="IPR008271">
    <property type="entry name" value="Ser/Thr_kinase_AS"/>
</dbReference>
<evidence type="ECO:0000256" key="4">
    <source>
        <dbReference type="ARBA" id="ARBA00022777"/>
    </source>
</evidence>
<dbReference type="InterPro" id="IPR011009">
    <property type="entry name" value="Kinase-like_dom_sf"/>
</dbReference>
<gene>
    <name evidence="7" type="ORF">ATEG_00296</name>
</gene>
<dbReference type="EMBL" id="CH476594">
    <property type="protein sequence ID" value="EAU38942.1"/>
    <property type="molecule type" value="Genomic_DNA"/>
</dbReference>
<evidence type="ECO:0000256" key="1">
    <source>
        <dbReference type="ARBA" id="ARBA00022527"/>
    </source>
</evidence>
<dbReference type="PANTHER" id="PTHR45646:SF11">
    <property type="entry name" value="SERINE_THREONINE-PROTEIN KINASE DOA"/>
    <property type="match status" value="1"/>
</dbReference>
<dbReference type="Gene3D" id="3.30.200.20">
    <property type="entry name" value="Phosphorylase Kinase, domain 1"/>
    <property type="match status" value="1"/>
</dbReference>
<keyword evidence="5" id="KW-0067">ATP-binding</keyword>